<dbReference type="Gene3D" id="3.20.20.140">
    <property type="entry name" value="Metal-dependent hydrolases"/>
    <property type="match status" value="1"/>
</dbReference>
<reference evidence="1 2" key="1">
    <citation type="submission" date="2018-10" db="EMBL/GenBank/DDBJ databases">
        <title>Genomic Encyclopedia of Type Strains, Phase IV (KMG-IV): sequencing the most valuable type-strain genomes for metagenomic binning, comparative biology and taxonomic classification.</title>
        <authorList>
            <person name="Goeker M."/>
        </authorList>
    </citation>
    <scope>NUCLEOTIDE SEQUENCE [LARGE SCALE GENOMIC DNA]</scope>
    <source>
        <strain evidence="1 2">DSM 23841</strain>
    </source>
</reference>
<dbReference type="EMBL" id="RBXP01000014">
    <property type="protein sequence ID" value="RKT58810.1"/>
    <property type="molecule type" value="Genomic_DNA"/>
</dbReference>
<protein>
    <submittedName>
        <fullName evidence="1">Mannonate dehydratase</fullName>
    </submittedName>
</protein>
<dbReference type="SUPFAM" id="SSF51556">
    <property type="entry name" value="Metallo-dependent hydrolases"/>
    <property type="match status" value="1"/>
</dbReference>
<gene>
    <name evidence="1" type="ORF">DFR40_1839</name>
</gene>
<evidence type="ECO:0000313" key="2">
    <source>
        <dbReference type="Proteomes" id="UP000270626"/>
    </source>
</evidence>
<dbReference type="AlphaFoldDB" id="A0A495WC85"/>
<accession>A0A495WC85</accession>
<dbReference type="Proteomes" id="UP000270626">
    <property type="component" value="Unassembled WGS sequence"/>
</dbReference>
<proteinExistence type="predicted"/>
<evidence type="ECO:0000313" key="1">
    <source>
        <dbReference type="EMBL" id="RKT58810.1"/>
    </source>
</evidence>
<keyword evidence="2" id="KW-1185">Reference proteome</keyword>
<name>A0A495WC85_9RHOO</name>
<organism evidence="1 2">
    <name type="scientific">Azonexus fungiphilus</name>
    <dbReference type="NCBI Taxonomy" id="146940"/>
    <lineage>
        <taxon>Bacteria</taxon>
        <taxon>Pseudomonadati</taxon>
        <taxon>Pseudomonadota</taxon>
        <taxon>Betaproteobacteria</taxon>
        <taxon>Rhodocyclales</taxon>
        <taxon>Azonexaceae</taxon>
        <taxon>Azonexus</taxon>
    </lineage>
</organism>
<dbReference type="InterPro" id="IPR032466">
    <property type="entry name" value="Metal_Hydrolase"/>
</dbReference>
<comment type="caution">
    <text evidence="1">The sequence shown here is derived from an EMBL/GenBank/DDBJ whole genome shotgun (WGS) entry which is preliminary data.</text>
</comment>
<sequence>MLTDHSPDRMRRRLLGLFIGGTALAAAGASLARPVVVNPCRAAIPVRLLDSPWLKQAWAGIDPAGLWDCHVHLAGLGDGGSGIEIGPQLSSPLQPVHYAQRLFYMNAGCAHDAPGAVDAAYVARLLNLCDAMPAGFKVMLFAFERFHDTAGHAHPEHSAFYVPNAWAARLAREFPARFEWVASLHPYHTSTVDDLKQAISAGARAVKWLPAAQGMDPASPRCDAFYRVLAESGTPLIVHCGEEKAVKGSDTQAYGNPLRLRRALDLGVRVVVAHCATMGTDIDDDGRVRSSFDLFLKAMAEPRAVDRLYGDISAIALRNRQPAVIRSLLEREDLHPRLLHGSDYPLPGVLPLISPATLARAGLLPKAAVADLDALREHNPLLFDFVLKRLLSWQGHSFSPAVFDTRRIFTVDRS</sequence>